<proteinExistence type="predicted"/>
<accession>A0A4U6VHS4</accession>
<dbReference type="EMBL" id="CM016554">
    <property type="protein sequence ID" value="TKW26989.1"/>
    <property type="molecule type" value="Genomic_DNA"/>
</dbReference>
<feature type="region of interest" description="Disordered" evidence="1">
    <location>
        <begin position="66"/>
        <end position="97"/>
    </location>
</feature>
<gene>
    <name evidence="2" type="ORF">SEVIR_3G227466v2</name>
</gene>
<name>A0A4U6VHS4_SETVI</name>
<feature type="region of interest" description="Disordered" evidence="1">
    <location>
        <begin position="1"/>
        <end position="24"/>
    </location>
</feature>
<evidence type="ECO:0000313" key="2">
    <source>
        <dbReference type="EMBL" id="TKW26989.1"/>
    </source>
</evidence>
<reference evidence="2" key="1">
    <citation type="submission" date="2019-03" db="EMBL/GenBank/DDBJ databases">
        <title>WGS assembly of Setaria viridis.</title>
        <authorList>
            <person name="Huang P."/>
            <person name="Jenkins J."/>
            <person name="Grimwood J."/>
            <person name="Barry K."/>
            <person name="Healey A."/>
            <person name="Mamidi S."/>
            <person name="Sreedasyam A."/>
            <person name="Shu S."/>
            <person name="Feldman M."/>
            <person name="Wu J."/>
            <person name="Yu Y."/>
            <person name="Chen C."/>
            <person name="Johnson J."/>
            <person name="Rokhsar D."/>
            <person name="Baxter I."/>
            <person name="Schmutz J."/>
            <person name="Brutnell T."/>
            <person name="Kellogg E."/>
        </authorList>
    </citation>
    <scope>NUCLEOTIDE SEQUENCE [LARGE SCALE GENOMIC DNA]</scope>
</reference>
<dbReference type="Gramene" id="TKW26989">
    <property type="protein sequence ID" value="TKW26989"/>
    <property type="gene ID" value="SEVIR_3G227466v2"/>
</dbReference>
<keyword evidence="3" id="KW-1185">Reference proteome</keyword>
<evidence type="ECO:0000313" key="3">
    <source>
        <dbReference type="Proteomes" id="UP000298652"/>
    </source>
</evidence>
<evidence type="ECO:0000256" key="1">
    <source>
        <dbReference type="SAM" id="MobiDB-lite"/>
    </source>
</evidence>
<organism evidence="2 3">
    <name type="scientific">Setaria viridis</name>
    <name type="common">Green bristlegrass</name>
    <name type="synonym">Setaria italica subsp. viridis</name>
    <dbReference type="NCBI Taxonomy" id="4556"/>
    <lineage>
        <taxon>Eukaryota</taxon>
        <taxon>Viridiplantae</taxon>
        <taxon>Streptophyta</taxon>
        <taxon>Embryophyta</taxon>
        <taxon>Tracheophyta</taxon>
        <taxon>Spermatophyta</taxon>
        <taxon>Magnoliopsida</taxon>
        <taxon>Liliopsida</taxon>
        <taxon>Poales</taxon>
        <taxon>Poaceae</taxon>
        <taxon>PACMAD clade</taxon>
        <taxon>Panicoideae</taxon>
        <taxon>Panicodae</taxon>
        <taxon>Paniceae</taxon>
        <taxon>Cenchrinae</taxon>
        <taxon>Setaria</taxon>
    </lineage>
</organism>
<dbReference type="Proteomes" id="UP000298652">
    <property type="component" value="Chromosome 3"/>
</dbReference>
<dbReference type="AlphaFoldDB" id="A0A4U6VHS4"/>
<protein>
    <submittedName>
        <fullName evidence="2">Uncharacterized protein</fullName>
    </submittedName>
</protein>
<sequence length="97" mass="10412">MPKWPEDDSASTAGARLKKGSEPPWAIPIGPWLSSWPLPTLTNTLCRHSARARSLCLCLARSAAASSGELELEPGVPFPRGASARSSFVPLQSRLEE</sequence>